<evidence type="ECO:0000313" key="2">
    <source>
        <dbReference type="EMBL" id="ORZ33543.1"/>
    </source>
</evidence>
<dbReference type="EMBL" id="MCFL01000035">
    <property type="protein sequence ID" value="ORZ33543.1"/>
    <property type="molecule type" value="Genomic_DNA"/>
</dbReference>
<name>A0A1Y2HIL7_9FUNG</name>
<proteinExistence type="predicted"/>
<feature type="signal peptide" evidence="1">
    <location>
        <begin position="1"/>
        <end position="18"/>
    </location>
</feature>
<feature type="chain" id="PRO_5013005661" description="Secreted protein" evidence="1">
    <location>
        <begin position="19"/>
        <end position="163"/>
    </location>
</feature>
<comment type="caution">
    <text evidence="2">The sequence shown here is derived from an EMBL/GenBank/DDBJ whole genome shotgun (WGS) entry which is preliminary data.</text>
</comment>
<organism evidence="2 3">
    <name type="scientific">Catenaria anguillulae PL171</name>
    <dbReference type="NCBI Taxonomy" id="765915"/>
    <lineage>
        <taxon>Eukaryota</taxon>
        <taxon>Fungi</taxon>
        <taxon>Fungi incertae sedis</taxon>
        <taxon>Blastocladiomycota</taxon>
        <taxon>Blastocladiomycetes</taxon>
        <taxon>Blastocladiales</taxon>
        <taxon>Catenariaceae</taxon>
        <taxon>Catenaria</taxon>
    </lineage>
</organism>
<sequence length="163" mass="18176">MFFSVVCLFFCFRCHVVSVPTHHPTSHRVPFSLRPLILSACRIPSHPNPLCFVWLVALHESGDVFRLQRPWLPPLFVSAVVCTVNGQFVNVYANVPSSFVLSLFTSTSSCSSRVPVHISPLFLDLLFIGGLDRCGYWRCALSPLISFMSPSLLNFGLFSQASL</sequence>
<keyword evidence="1" id="KW-0732">Signal</keyword>
<keyword evidence="3" id="KW-1185">Reference proteome</keyword>
<reference evidence="2 3" key="1">
    <citation type="submission" date="2016-07" db="EMBL/GenBank/DDBJ databases">
        <title>Pervasive Adenine N6-methylation of Active Genes in Fungi.</title>
        <authorList>
            <consortium name="DOE Joint Genome Institute"/>
            <person name="Mondo S.J."/>
            <person name="Dannebaum R.O."/>
            <person name="Kuo R.C."/>
            <person name="Labutti K."/>
            <person name="Haridas S."/>
            <person name="Kuo A."/>
            <person name="Salamov A."/>
            <person name="Ahrendt S.R."/>
            <person name="Lipzen A."/>
            <person name="Sullivan W."/>
            <person name="Andreopoulos W.B."/>
            <person name="Clum A."/>
            <person name="Lindquist E."/>
            <person name="Daum C."/>
            <person name="Ramamoorthy G.K."/>
            <person name="Gryganskyi A."/>
            <person name="Culley D."/>
            <person name="Magnuson J.K."/>
            <person name="James T.Y."/>
            <person name="O'Malley M.A."/>
            <person name="Stajich J.E."/>
            <person name="Spatafora J.W."/>
            <person name="Visel A."/>
            <person name="Grigoriev I.V."/>
        </authorList>
    </citation>
    <scope>NUCLEOTIDE SEQUENCE [LARGE SCALE GENOMIC DNA]</scope>
    <source>
        <strain evidence="2 3">PL171</strain>
    </source>
</reference>
<protein>
    <recommendedName>
        <fullName evidence="4">Secreted protein</fullName>
    </recommendedName>
</protein>
<gene>
    <name evidence="2" type="ORF">BCR44DRAFT_1199138</name>
</gene>
<accession>A0A1Y2HIL7</accession>
<evidence type="ECO:0000313" key="3">
    <source>
        <dbReference type="Proteomes" id="UP000193411"/>
    </source>
</evidence>
<evidence type="ECO:0000256" key="1">
    <source>
        <dbReference type="SAM" id="SignalP"/>
    </source>
</evidence>
<evidence type="ECO:0008006" key="4">
    <source>
        <dbReference type="Google" id="ProtNLM"/>
    </source>
</evidence>
<dbReference type="AlphaFoldDB" id="A0A1Y2HIL7"/>
<dbReference type="Proteomes" id="UP000193411">
    <property type="component" value="Unassembled WGS sequence"/>
</dbReference>